<name>A0A8S5PZS0_9CAUD</name>
<organism evidence="1">
    <name type="scientific">Myoviridae sp. ctBtT5</name>
    <dbReference type="NCBI Taxonomy" id="2825048"/>
    <lineage>
        <taxon>Viruses</taxon>
        <taxon>Duplodnaviria</taxon>
        <taxon>Heunggongvirae</taxon>
        <taxon>Uroviricota</taxon>
        <taxon>Caudoviricetes</taxon>
    </lineage>
</organism>
<accession>A0A8S5PZS0</accession>
<proteinExistence type="predicted"/>
<sequence length="41" mass="4923">MTREEKLDAIYKEMANKKRTFGCRCRINDGEDVIFIRQNKT</sequence>
<evidence type="ECO:0000313" key="1">
    <source>
        <dbReference type="EMBL" id="DAE11909.1"/>
    </source>
</evidence>
<protein>
    <submittedName>
        <fullName evidence="1">Uncharacterized protein</fullName>
    </submittedName>
</protein>
<dbReference type="EMBL" id="BK015540">
    <property type="protein sequence ID" value="DAE11909.1"/>
    <property type="molecule type" value="Genomic_DNA"/>
</dbReference>
<reference evidence="1" key="1">
    <citation type="journal article" date="2021" name="Proc. Natl. Acad. Sci. U.S.A.">
        <title>A Catalog of Tens of Thousands of Viruses from Human Metagenomes Reveals Hidden Associations with Chronic Diseases.</title>
        <authorList>
            <person name="Tisza M.J."/>
            <person name="Buck C.B."/>
        </authorList>
    </citation>
    <scope>NUCLEOTIDE SEQUENCE</scope>
    <source>
        <strain evidence="1">CtBtT5</strain>
    </source>
</reference>